<dbReference type="AlphaFoldDB" id="A0A919N5J3"/>
<organism evidence="3 4">
    <name type="scientific">Actinoplanes siamensis</name>
    <dbReference type="NCBI Taxonomy" id="1223317"/>
    <lineage>
        <taxon>Bacteria</taxon>
        <taxon>Bacillati</taxon>
        <taxon>Actinomycetota</taxon>
        <taxon>Actinomycetes</taxon>
        <taxon>Micromonosporales</taxon>
        <taxon>Micromonosporaceae</taxon>
        <taxon>Actinoplanes</taxon>
    </lineage>
</organism>
<dbReference type="PANTHER" id="PTHR18964:SF149">
    <property type="entry name" value="BIFUNCTIONAL UDP-N-ACETYLGLUCOSAMINE 2-EPIMERASE_N-ACETYLMANNOSAMINE KINASE"/>
    <property type="match status" value="1"/>
</dbReference>
<proteinExistence type="inferred from homology"/>
<dbReference type="SUPFAM" id="SSF46785">
    <property type="entry name" value="Winged helix' DNA-binding domain"/>
    <property type="match status" value="1"/>
</dbReference>
<keyword evidence="3" id="KW-0808">Transferase</keyword>
<sequence length="400" mass="41107">MIPVGHTTRRKDLPVPAPRRPPDSAAAVLHAILQHGPVARSSVARVTRLSAATVTGATAALLRQRLIREVPEAAGPPGMGRPHVPLDVEPAAVGVIGVHVAVPCTTVALLDLRGRVLDEHRAPHGERDPGSVLAALGGGIAAMRREHPRRRILGAGLATGGWVDAANGTVIEHPVLGWRDVPAGAVLAEATGLPVRVDSNSRALLRAEQLFGAARMRESAAHLFVGNLVDVAFAAGGVVHEGPRSAAGAVAHLPVEGCAEACPCGRVGCLQVAVSERVVVRRALAAGLIDRPEIGDLVDAAAGGRAEAVRMLRDRARLVGRAAALLLDLFDPEVLVVAEAGVNRLPGCLATVRGEVAAHSSAGVDAVRIVHPSSFPDSVLAVAGGAVALHRVYASPLGRT</sequence>
<comment type="similarity">
    <text evidence="1">Belongs to the ROK (NagC/XylR) family.</text>
</comment>
<dbReference type="InterPro" id="IPR043129">
    <property type="entry name" value="ATPase_NBD"/>
</dbReference>
<gene>
    <name evidence="3" type="ORF">Asi03nite_23100</name>
</gene>
<dbReference type="InterPro" id="IPR036390">
    <property type="entry name" value="WH_DNA-bd_sf"/>
</dbReference>
<dbReference type="Gene3D" id="3.30.420.40">
    <property type="match status" value="2"/>
</dbReference>
<dbReference type="InterPro" id="IPR000600">
    <property type="entry name" value="ROK"/>
</dbReference>
<keyword evidence="3" id="KW-0418">Kinase</keyword>
<evidence type="ECO:0000313" key="3">
    <source>
        <dbReference type="EMBL" id="GIF04772.1"/>
    </source>
</evidence>
<feature type="region of interest" description="Disordered" evidence="2">
    <location>
        <begin position="1"/>
        <end position="22"/>
    </location>
</feature>
<dbReference type="EMBL" id="BOMW01000021">
    <property type="protein sequence ID" value="GIF04772.1"/>
    <property type="molecule type" value="Genomic_DNA"/>
</dbReference>
<dbReference type="InterPro" id="IPR036388">
    <property type="entry name" value="WH-like_DNA-bd_sf"/>
</dbReference>
<keyword evidence="4" id="KW-1185">Reference proteome</keyword>
<comment type="caution">
    <text evidence="3">The sequence shown here is derived from an EMBL/GenBank/DDBJ whole genome shotgun (WGS) entry which is preliminary data.</text>
</comment>
<dbReference type="GO" id="GO:0016301">
    <property type="term" value="F:kinase activity"/>
    <property type="evidence" value="ECO:0007669"/>
    <property type="project" value="UniProtKB-KW"/>
</dbReference>
<dbReference type="SUPFAM" id="SSF53067">
    <property type="entry name" value="Actin-like ATPase domain"/>
    <property type="match status" value="1"/>
</dbReference>
<dbReference type="Pfam" id="PF00480">
    <property type="entry name" value="ROK"/>
    <property type="match status" value="1"/>
</dbReference>
<accession>A0A919N5J3</accession>
<evidence type="ECO:0000313" key="4">
    <source>
        <dbReference type="Proteomes" id="UP000629619"/>
    </source>
</evidence>
<dbReference type="PANTHER" id="PTHR18964">
    <property type="entry name" value="ROK (REPRESSOR, ORF, KINASE) FAMILY"/>
    <property type="match status" value="1"/>
</dbReference>
<protein>
    <submittedName>
        <fullName evidence="3">Sugar kinase</fullName>
    </submittedName>
</protein>
<dbReference type="Gene3D" id="1.10.10.10">
    <property type="entry name" value="Winged helix-like DNA-binding domain superfamily/Winged helix DNA-binding domain"/>
    <property type="match status" value="1"/>
</dbReference>
<reference evidence="3" key="1">
    <citation type="submission" date="2021-01" db="EMBL/GenBank/DDBJ databases">
        <title>Whole genome shotgun sequence of Actinoplanes siamensis NBRC 109076.</title>
        <authorList>
            <person name="Komaki H."/>
            <person name="Tamura T."/>
        </authorList>
    </citation>
    <scope>NUCLEOTIDE SEQUENCE</scope>
    <source>
        <strain evidence="3">NBRC 109076</strain>
    </source>
</reference>
<evidence type="ECO:0000256" key="2">
    <source>
        <dbReference type="SAM" id="MobiDB-lite"/>
    </source>
</evidence>
<dbReference type="RefSeq" id="WP_203678792.1">
    <property type="nucleotide sequence ID" value="NZ_BOMW01000021.1"/>
</dbReference>
<name>A0A919N5J3_9ACTN</name>
<dbReference type="Proteomes" id="UP000629619">
    <property type="component" value="Unassembled WGS sequence"/>
</dbReference>
<evidence type="ECO:0000256" key="1">
    <source>
        <dbReference type="ARBA" id="ARBA00006479"/>
    </source>
</evidence>